<feature type="region of interest" description="Disordered" evidence="1">
    <location>
        <begin position="98"/>
        <end position="126"/>
    </location>
</feature>
<dbReference type="Gene3D" id="3.40.50.1820">
    <property type="entry name" value="alpha/beta hydrolase"/>
    <property type="match status" value="1"/>
</dbReference>
<feature type="domain" description="Peptidase S9 prolyl oligopeptidase catalytic" evidence="2">
    <location>
        <begin position="521"/>
        <end position="723"/>
    </location>
</feature>
<evidence type="ECO:0000313" key="4">
    <source>
        <dbReference type="Proteomes" id="UP000698222"/>
    </source>
</evidence>
<gene>
    <name evidence="3" type="ORF">JOF44_002240</name>
</gene>
<dbReference type="InterPro" id="IPR029058">
    <property type="entry name" value="AB_hydrolase_fold"/>
</dbReference>
<dbReference type="SUPFAM" id="SSF82171">
    <property type="entry name" value="DPP6 N-terminal domain-like"/>
    <property type="match status" value="1"/>
</dbReference>
<dbReference type="PANTHER" id="PTHR43056:SF5">
    <property type="entry name" value="PEPTIDASE S9 PROLYL OLIGOPEPTIDASE CATALYTIC DOMAIN-CONTAINING PROTEIN"/>
    <property type="match status" value="1"/>
</dbReference>
<dbReference type="InterPro" id="IPR011042">
    <property type="entry name" value="6-blade_b-propeller_TolB-like"/>
</dbReference>
<keyword evidence="4" id="KW-1185">Reference proteome</keyword>
<keyword evidence="3" id="KW-0031">Aminopeptidase</keyword>
<dbReference type="GO" id="GO:0004177">
    <property type="term" value="F:aminopeptidase activity"/>
    <property type="evidence" value="ECO:0007669"/>
    <property type="project" value="UniProtKB-KW"/>
</dbReference>
<dbReference type="Proteomes" id="UP000698222">
    <property type="component" value="Unassembled WGS sequence"/>
</dbReference>
<accession>A0ABS4YKL0</accession>
<evidence type="ECO:0000313" key="3">
    <source>
        <dbReference type="EMBL" id="MBP2409337.1"/>
    </source>
</evidence>
<dbReference type="PANTHER" id="PTHR43056">
    <property type="entry name" value="PEPTIDASE S9 PROLYL OLIGOPEPTIDASE"/>
    <property type="match status" value="1"/>
</dbReference>
<dbReference type="SUPFAM" id="SSF53474">
    <property type="entry name" value="alpha/beta-Hydrolases"/>
    <property type="match status" value="1"/>
</dbReference>
<dbReference type="Pfam" id="PF00326">
    <property type="entry name" value="Peptidase_S9"/>
    <property type="match status" value="1"/>
</dbReference>
<sequence>MVTTLPYGSWPSPISAELLATGGTRLSAPRLVGDQVWWTEGVATEGGRQAIVRTDGPVAVPGTLGGEGTEEHAPPAPITVLPAPFNARSRVHEYGGASWAVVPDDPDPAAPDDPDPAPSGGQDSRPPLVVFVNFEDQRVHAVREGERPRPLTPVGPEVDAAHGPSLRWAEPTPVTLADGTAEVWWVCEDHTGGEQGPRLDEDGAPHIERCIVAVPLDGSAAEDPTALRRVTPATRFVAHPRVSPDGTRVAWLSWEHPQMPWDGTELHVAPLLAGSAGRGDVVAGDAETSVMQPEWLDDQRLMFLSDASGWWNPWVFSADDGARQVLELDQEFAGPLWSLGATWYQVLGPDLALVQYGRAATGLGLLRIRDGHLTELECPLTQLIAAELRADGLLLLAGSSPTRFGAIHAARLSLPADGADSREPVGPADAAGPVDRADPPGPALSPLTLLRSSRDDAPDPSVLPRGESIEVPQSDGGVVHAIVHRPHQDGLAGRDGELPPFIARVHGGPTAHVSPVLSLPTAYYTSRGLGVVDVNYGGSSGYGRAYRDRLRGQWGVVDVADTVAVMDHLVREGIADGARLAIEGGSAGGWTTLACLTRTDTFAAGASSFGVAELEAFRLDTHDFESRYIDGLVGPYPQRRDLYVERAPLSHVDELDVPVLLLQGDEDRIVPPSQSELFRDALAAKGIPHAYLLFEGEQHGFRRADSIIRATESTLSFYGQVLGFSPPCVPVLELERD</sequence>
<organism evidence="3 4">
    <name type="scientific">Brachybacterium fresconis</name>
    <dbReference type="NCBI Taxonomy" id="173363"/>
    <lineage>
        <taxon>Bacteria</taxon>
        <taxon>Bacillati</taxon>
        <taxon>Actinomycetota</taxon>
        <taxon>Actinomycetes</taxon>
        <taxon>Micrococcales</taxon>
        <taxon>Dermabacteraceae</taxon>
        <taxon>Brachybacterium</taxon>
    </lineage>
</organism>
<evidence type="ECO:0000259" key="2">
    <source>
        <dbReference type="Pfam" id="PF00326"/>
    </source>
</evidence>
<name>A0ABS4YKL0_9MICO</name>
<dbReference type="Gene3D" id="2.120.10.30">
    <property type="entry name" value="TolB, C-terminal domain"/>
    <property type="match status" value="1"/>
</dbReference>
<proteinExistence type="predicted"/>
<dbReference type="InterPro" id="IPR001375">
    <property type="entry name" value="Peptidase_S9_cat"/>
</dbReference>
<keyword evidence="3" id="KW-0645">Protease</keyword>
<evidence type="ECO:0000256" key="1">
    <source>
        <dbReference type="SAM" id="MobiDB-lite"/>
    </source>
</evidence>
<reference evidence="3 4" key="1">
    <citation type="submission" date="2021-03" db="EMBL/GenBank/DDBJ databases">
        <title>Sequencing the genomes of 1000 actinobacteria strains.</title>
        <authorList>
            <person name="Klenk H.-P."/>
        </authorList>
    </citation>
    <scope>NUCLEOTIDE SEQUENCE [LARGE SCALE GENOMIC DNA]</scope>
    <source>
        <strain evidence="3 4">DSM 14564</strain>
    </source>
</reference>
<dbReference type="EMBL" id="JAGIOC010000001">
    <property type="protein sequence ID" value="MBP2409337.1"/>
    <property type="molecule type" value="Genomic_DNA"/>
</dbReference>
<feature type="region of interest" description="Disordered" evidence="1">
    <location>
        <begin position="416"/>
        <end position="470"/>
    </location>
</feature>
<keyword evidence="3" id="KW-0378">Hydrolase</keyword>
<protein>
    <submittedName>
        <fullName evidence="3">Dipeptidyl aminopeptidase/acylaminoacyl peptidase</fullName>
    </submittedName>
</protein>
<dbReference type="InterPro" id="IPR050585">
    <property type="entry name" value="Xaa-Pro_dipeptidyl-ppase/CocE"/>
</dbReference>
<feature type="compositionally biased region" description="Acidic residues" evidence="1">
    <location>
        <begin position="104"/>
        <end position="115"/>
    </location>
</feature>
<comment type="caution">
    <text evidence="3">The sequence shown here is derived from an EMBL/GenBank/DDBJ whole genome shotgun (WGS) entry which is preliminary data.</text>
</comment>
<dbReference type="RefSeq" id="WP_209891131.1">
    <property type="nucleotide sequence ID" value="NZ_BAAAJV010000014.1"/>
</dbReference>